<reference evidence="1" key="2">
    <citation type="submission" date="2022-01" db="EMBL/GenBank/DDBJ databases">
        <authorList>
            <person name="Yamashiro T."/>
            <person name="Shiraishi A."/>
            <person name="Satake H."/>
            <person name="Nakayama K."/>
        </authorList>
    </citation>
    <scope>NUCLEOTIDE SEQUENCE</scope>
</reference>
<evidence type="ECO:0000313" key="1">
    <source>
        <dbReference type="EMBL" id="GJT35038.1"/>
    </source>
</evidence>
<proteinExistence type="predicted"/>
<evidence type="ECO:0000313" key="2">
    <source>
        <dbReference type="Proteomes" id="UP001151760"/>
    </source>
</evidence>
<sequence length="101" mass="11282">MREATKLSTWRIREIEKGRVSLASGCMRSPRHKLSAVRLLDISGVEVAPMLPIRLEISESSDVRVGREHDAVISEKMERCLSAGYGNRWSERGPGPSSVVY</sequence>
<keyword evidence="2" id="KW-1185">Reference proteome</keyword>
<accession>A0ABQ5D9Q6</accession>
<comment type="caution">
    <text evidence="1">The sequence shown here is derived from an EMBL/GenBank/DDBJ whole genome shotgun (WGS) entry which is preliminary data.</text>
</comment>
<protein>
    <submittedName>
        <fullName evidence="1">Uncharacterized protein</fullName>
    </submittedName>
</protein>
<name>A0ABQ5D9Q6_9ASTR</name>
<gene>
    <name evidence="1" type="ORF">Tco_0925457</name>
</gene>
<dbReference type="EMBL" id="BQNB010015016">
    <property type="protein sequence ID" value="GJT35038.1"/>
    <property type="molecule type" value="Genomic_DNA"/>
</dbReference>
<dbReference type="Proteomes" id="UP001151760">
    <property type="component" value="Unassembled WGS sequence"/>
</dbReference>
<reference evidence="1" key="1">
    <citation type="journal article" date="2022" name="Int. J. Mol. Sci.">
        <title>Draft Genome of Tanacetum Coccineum: Genomic Comparison of Closely Related Tanacetum-Family Plants.</title>
        <authorList>
            <person name="Yamashiro T."/>
            <person name="Shiraishi A."/>
            <person name="Nakayama K."/>
            <person name="Satake H."/>
        </authorList>
    </citation>
    <scope>NUCLEOTIDE SEQUENCE</scope>
</reference>
<organism evidence="1 2">
    <name type="scientific">Tanacetum coccineum</name>
    <dbReference type="NCBI Taxonomy" id="301880"/>
    <lineage>
        <taxon>Eukaryota</taxon>
        <taxon>Viridiplantae</taxon>
        <taxon>Streptophyta</taxon>
        <taxon>Embryophyta</taxon>
        <taxon>Tracheophyta</taxon>
        <taxon>Spermatophyta</taxon>
        <taxon>Magnoliopsida</taxon>
        <taxon>eudicotyledons</taxon>
        <taxon>Gunneridae</taxon>
        <taxon>Pentapetalae</taxon>
        <taxon>asterids</taxon>
        <taxon>campanulids</taxon>
        <taxon>Asterales</taxon>
        <taxon>Asteraceae</taxon>
        <taxon>Asteroideae</taxon>
        <taxon>Anthemideae</taxon>
        <taxon>Anthemidinae</taxon>
        <taxon>Tanacetum</taxon>
    </lineage>
</organism>